<evidence type="ECO:0000256" key="1">
    <source>
        <dbReference type="ARBA" id="ARBA00004651"/>
    </source>
</evidence>
<dbReference type="AlphaFoldDB" id="A0A060JDN1"/>
<dbReference type="HOGENOM" id="CLU_120964_1_0_11"/>
<keyword evidence="2" id="KW-1003">Cell membrane</keyword>
<evidence type="ECO:0000256" key="5">
    <source>
        <dbReference type="ARBA" id="ARBA00023136"/>
    </source>
</evidence>
<evidence type="ECO:0000313" key="9">
    <source>
        <dbReference type="Proteomes" id="UP000067708"/>
    </source>
</evidence>
<dbReference type="GO" id="GO:0005886">
    <property type="term" value="C:plasma membrane"/>
    <property type="evidence" value="ECO:0007669"/>
    <property type="project" value="UniProtKB-SubCell"/>
</dbReference>
<keyword evidence="5 6" id="KW-0472">Membrane</keyword>
<evidence type="ECO:0000256" key="4">
    <source>
        <dbReference type="ARBA" id="ARBA00022989"/>
    </source>
</evidence>
<proteinExistence type="predicted"/>
<protein>
    <submittedName>
        <fullName evidence="8">Integral membrane protein</fullName>
    </submittedName>
</protein>
<evidence type="ECO:0000256" key="2">
    <source>
        <dbReference type="ARBA" id="ARBA00022475"/>
    </source>
</evidence>
<dbReference type="NCBIfam" id="TIGR03954">
    <property type="entry name" value="integ_memb_HG"/>
    <property type="match status" value="1"/>
</dbReference>
<evidence type="ECO:0000259" key="7">
    <source>
        <dbReference type="Pfam" id="PF12823"/>
    </source>
</evidence>
<dbReference type="InterPro" id="IPR023845">
    <property type="entry name" value="DUF3817_TM"/>
</dbReference>
<comment type="subcellular location">
    <subcellularLocation>
        <location evidence="1">Cell membrane</location>
        <topology evidence="1">Multi-pass membrane protein</topology>
    </subcellularLocation>
</comment>
<dbReference type="RefSeq" id="WP_051636337.1">
    <property type="nucleotide sequence ID" value="NZ_AP026911.1"/>
</dbReference>
<dbReference type="STRING" id="529884.Rhola_00011880"/>
<dbReference type="EMBL" id="CP007490">
    <property type="protein sequence ID" value="AIC47981.1"/>
    <property type="molecule type" value="Genomic_DNA"/>
</dbReference>
<evidence type="ECO:0000313" key="8">
    <source>
        <dbReference type="EMBL" id="AIC47981.1"/>
    </source>
</evidence>
<keyword evidence="4 6" id="KW-1133">Transmembrane helix</keyword>
<reference evidence="8 9" key="1">
    <citation type="journal article" date="2014" name="Int. J. Syst. Evol. Microbiol.">
        <title>Rhodoluna lacicola gen. nov., sp. nov., a planktonic freshwater bacterium with stream-lined genome.</title>
        <authorList>
            <person name="Hahn M."/>
            <person name="Schmidt J."/>
            <person name="Taipale S.J."/>
            <person name="Doolittle W.F."/>
            <person name="Koll U."/>
        </authorList>
    </citation>
    <scope>NUCLEOTIDE SEQUENCE [LARGE SCALE GENOMIC DNA]</scope>
    <source>
        <strain evidence="8 9">MWH-Ta8</strain>
    </source>
</reference>
<feature type="transmembrane region" description="Helical" evidence="6">
    <location>
        <begin position="20"/>
        <end position="39"/>
    </location>
</feature>
<evidence type="ECO:0000256" key="6">
    <source>
        <dbReference type="SAM" id="Phobius"/>
    </source>
</evidence>
<keyword evidence="9" id="KW-1185">Reference proteome</keyword>
<sequence>MNPQESTLRGALKYFKVTSYITGIFLVLIMILWGIRLTIQADLWLAGPDGFLYLAYYSVDANDTKVGLPDSGLDLTVISLIVHGWLYVAYLLGDFRMWTLYRWNFMRFIVIALGGIVPLLSFFTERHFSKVAEKDIAAIVKKVA</sequence>
<dbReference type="OrthoDB" id="9342687at2"/>
<dbReference type="KEGG" id="rla:Rhola_00011880"/>
<dbReference type="Proteomes" id="UP000067708">
    <property type="component" value="Chromosome"/>
</dbReference>
<dbReference type="eggNOG" id="ENOG50330UF">
    <property type="taxonomic scope" value="Bacteria"/>
</dbReference>
<organism evidence="8 9">
    <name type="scientific">Rhodoluna lacicola</name>
    <dbReference type="NCBI Taxonomy" id="529884"/>
    <lineage>
        <taxon>Bacteria</taxon>
        <taxon>Bacillati</taxon>
        <taxon>Actinomycetota</taxon>
        <taxon>Actinomycetes</taxon>
        <taxon>Micrococcales</taxon>
        <taxon>Microbacteriaceae</taxon>
        <taxon>Luna cluster</taxon>
        <taxon>Luna-1 subcluster</taxon>
        <taxon>Rhodoluna</taxon>
    </lineage>
</organism>
<feature type="domain" description="DUF3817" evidence="7">
    <location>
        <begin position="12"/>
        <end position="129"/>
    </location>
</feature>
<name>A0A060JDN1_9MICO</name>
<evidence type="ECO:0000256" key="3">
    <source>
        <dbReference type="ARBA" id="ARBA00022692"/>
    </source>
</evidence>
<feature type="transmembrane region" description="Helical" evidence="6">
    <location>
        <begin position="75"/>
        <end position="93"/>
    </location>
</feature>
<feature type="transmembrane region" description="Helical" evidence="6">
    <location>
        <begin position="105"/>
        <end position="123"/>
    </location>
</feature>
<accession>A0A060JDN1</accession>
<gene>
    <name evidence="8" type="ORF">Rhola_00011880</name>
</gene>
<dbReference type="Pfam" id="PF12823">
    <property type="entry name" value="DUF3817"/>
    <property type="match status" value="1"/>
</dbReference>
<keyword evidence="3 6" id="KW-0812">Transmembrane</keyword>